<keyword evidence="2" id="KW-0963">Cytoplasm</keyword>
<dbReference type="Gene3D" id="1.10.10.10">
    <property type="entry name" value="Winged helix-like DNA-binding domain superfamily/Winged helix DNA-binding domain"/>
    <property type="match status" value="1"/>
</dbReference>
<keyword evidence="8" id="KW-1185">Reference proteome</keyword>
<name>A0ABS4ZA79_9ACTN</name>
<comment type="caution">
    <text evidence="7">The sequence shown here is derived from an EMBL/GenBank/DDBJ whole genome shotgun (WGS) entry which is preliminary data.</text>
</comment>
<comment type="subcellular location">
    <subcellularLocation>
        <location evidence="1">Cytoplasm</location>
    </subcellularLocation>
</comment>
<evidence type="ECO:0000256" key="2">
    <source>
        <dbReference type="ARBA" id="ARBA00022490"/>
    </source>
</evidence>
<dbReference type="PANTHER" id="PTHR33164:SF5">
    <property type="entry name" value="ORGANIC HYDROPEROXIDE RESISTANCE TRANSCRIPTIONAL REGULATOR"/>
    <property type="match status" value="1"/>
</dbReference>
<feature type="domain" description="HTH marR-type" evidence="6">
    <location>
        <begin position="18"/>
        <end position="148"/>
    </location>
</feature>
<dbReference type="RefSeq" id="WP_210057071.1">
    <property type="nucleotide sequence ID" value="NZ_BAAAMH010000010.1"/>
</dbReference>
<evidence type="ECO:0000259" key="6">
    <source>
        <dbReference type="PROSITE" id="PS50995"/>
    </source>
</evidence>
<protein>
    <submittedName>
        <fullName evidence="7">DNA-binding MarR family transcriptional regulator</fullName>
    </submittedName>
</protein>
<dbReference type="SUPFAM" id="SSF46785">
    <property type="entry name" value="Winged helix' DNA-binding domain"/>
    <property type="match status" value="1"/>
</dbReference>
<dbReference type="Proteomes" id="UP000758168">
    <property type="component" value="Unassembled WGS sequence"/>
</dbReference>
<evidence type="ECO:0000256" key="1">
    <source>
        <dbReference type="ARBA" id="ARBA00004496"/>
    </source>
</evidence>
<keyword evidence="5" id="KW-0804">Transcription</keyword>
<dbReference type="Pfam" id="PF22381">
    <property type="entry name" value="Staph_reg_Sar_Rot"/>
    <property type="match status" value="1"/>
</dbReference>
<evidence type="ECO:0000256" key="3">
    <source>
        <dbReference type="ARBA" id="ARBA00023015"/>
    </source>
</evidence>
<dbReference type="InterPro" id="IPR036390">
    <property type="entry name" value="WH_DNA-bd_sf"/>
</dbReference>
<dbReference type="PANTHER" id="PTHR33164">
    <property type="entry name" value="TRANSCRIPTIONAL REGULATOR, MARR FAMILY"/>
    <property type="match status" value="1"/>
</dbReference>
<dbReference type="InterPro" id="IPR036388">
    <property type="entry name" value="WH-like_DNA-bd_sf"/>
</dbReference>
<gene>
    <name evidence="7" type="ORF">JOF54_002877</name>
</gene>
<keyword evidence="4 7" id="KW-0238">DNA-binding</keyword>
<dbReference type="PROSITE" id="PS50995">
    <property type="entry name" value="HTH_MARR_2"/>
    <property type="match status" value="1"/>
</dbReference>
<dbReference type="InterPro" id="IPR055166">
    <property type="entry name" value="Transc_reg_Sar_Rot_HTH"/>
</dbReference>
<evidence type="ECO:0000256" key="5">
    <source>
        <dbReference type="ARBA" id="ARBA00023163"/>
    </source>
</evidence>
<accession>A0ABS4ZA79</accession>
<proteinExistence type="predicted"/>
<evidence type="ECO:0000313" key="7">
    <source>
        <dbReference type="EMBL" id="MBP2417955.1"/>
    </source>
</evidence>
<dbReference type="SMART" id="SM00347">
    <property type="entry name" value="HTH_MARR"/>
    <property type="match status" value="1"/>
</dbReference>
<reference evidence="7 8" key="1">
    <citation type="submission" date="2021-03" db="EMBL/GenBank/DDBJ databases">
        <title>Sequencing the genomes of 1000 actinobacteria strains.</title>
        <authorList>
            <person name="Klenk H.-P."/>
        </authorList>
    </citation>
    <scope>NUCLEOTIDE SEQUENCE [LARGE SCALE GENOMIC DNA]</scope>
    <source>
        <strain evidence="7 8">DSM 12936</strain>
    </source>
</reference>
<dbReference type="GO" id="GO:0003677">
    <property type="term" value="F:DNA binding"/>
    <property type="evidence" value="ECO:0007669"/>
    <property type="project" value="UniProtKB-KW"/>
</dbReference>
<dbReference type="InterPro" id="IPR000835">
    <property type="entry name" value="HTH_MarR-typ"/>
</dbReference>
<dbReference type="EMBL" id="JAGIOB010000001">
    <property type="protein sequence ID" value="MBP2417955.1"/>
    <property type="molecule type" value="Genomic_DNA"/>
</dbReference>
<evidence type="ECO:0000256" key="4">
    <source>
        <dbReference type="ARBA" id="ARBA00023125"/>
    </source>
</evidence>
<keyword evidence="3" id="KW-0805">Transcription regulation</keyword>
<dbReference type="InterPro" id="IPR039422">
    <property type="entry name" value="MarR/SlyA-like"/>
</dbReference>
<evidence type="ECO:0000313" key="8">
    <source>
        <dbReference type="Proteomes" id="UP000758168"/>
    </source>
</evidence>
<organism evidence="7 8">
    <name type="scientific">Microlunatus capsulatus</name>
    <dbReference type="NCBI Taxonomy" id="99117"/>
    <lineage>
        <taxon>Bacteria</taxon>
        <taxon>Bacillati</taxon>
        <taxon>Actinomycetota</taxon>
        <taxon>Actinomycetes</taxon>
        <taxon>Propionibacteriales</taxon>
        <taxon>Propionibacteriaceae</taxon>
        <taxon>Microlunatus</taxon>
    </lineage>
</organism>
<sequence length="167" mass="17734">MVASLPVVPATAVGISLDQQLCLALYTASRAMTARYRVALTDVGLTYPQYLVMLLLWEEGPSSVGGIGQRLSLDSSTLSPLLKRLQAMGLVTRTRAASDERLMIIGLTERGTALEAQASEVAAEMGAATGQTPDEYRELTEQLQALTARLEASTVDAVAQQAQPPVS</sequence>